<dbReference type="RefSeq" id="WP_379950575.1">
    <property type="nucleotide sequence ID" value="NZ_JBHMAF010000120.1"/>
</dbReference>
<feature type="region of interest" description="Disordered" evidence="5">
    <location>
        <begin position="504"/>
        <end position="524"/>
    </location>
</feature>
<comment type="similarity">
    <text evidence="2 4">Belongs to the GerABKA family.</text>
</comment>
<evidence type="ECO:0000256" key="1">
    <source>
        <dbReference type="ARBA" id="ARBA00004141"/>
    </source>
</evidence>
<dbReference type="PANTHER" id="PTHR22550:SF5">
    <property type="entry name" value="LEUCINE ZIPPER PROTEIN 4"/>
    <property type="match status" value="1"/>
</dbReference>
<keyword evidence="3 4" id="KW-0472">Membrane</keyword>
<accession>A0ABV5WIM7</accession>
<reference evidence="7 8" key="1">
    <citation type="submission" date="2024-09" db="EMBL/GenBank/DDBJ databases">
        <authorList>
            <person name="Sun Q."/>
            <person name="Mori K."/>
        </authorList>
    </citation>
    <scope>NUCLEOTIDE SEQUENCE [LARGE SCALE GENOMIC DNA]</scope>
    <source>
        <strain evidence="7 8">JCM 11201</strain>
    </source>
</reference>
<gene>
    <name evidence="7" type="ORF">ACFFMS_17975</name>
</gene>
<evidence type="ECO:0000256" key="6">
    <source>
        <dbReference type="SAM" id="Phobius"/>
    </source>
</evidence>
<keyword evidence="6" id="KW-1133">Transmembrane helix</keyword>
<evidence type="ECO:0000313" key="8">
    <source>
        <dbReference type="Proteomes" id="UP001589609"/>
    </source>
</evidence>
<feature type="compositionally biased region" description="Basic residues" evidence="5">
    <location>
        <begin position="507"/>
        <end position="524"/>
    </location>
</feature>
<feature type="transmembrane region" description="Helical" evidence="6">
    <location>
        <begin position="440"/>
        <end position="463"/>
    </location>
</feature>
<evidence type="ECO:0000256" key="5">
    <source>
        <dbReference type="SAM" id="MobiDB-lite"/>
    </source>
</evidence>
<dbReference type="EMBL" id="JBHMAF010000120">
    <property type="protein sequence ID" value="MFB9760252.1"/>
    <property type="molecule type" value="Genomic_DNA"/>
</dbReference>
<feature type="transmembrane region" description="Helical" evidence="6">
    <location>
        <begin position="313"/>
        <end position="334"/>
    </location>
</feature>
<dbReference type="PIRSF" id="PIRSF005690">
    <property type="entry name" value="GerBA"/>
    <property type="match status" value="1"/>
</dbReference>
<feature type="transmembrane region" description="Helical" evidence="6">
    <location>
        <begin position="405"/>
        <end position="428"/>
    </location>
</feature>
<keyword evidence="8" id="KW-1185">Reference proteome</keyword>
<evidence type="ECO:0000313" key="7">
    <source>
        <dbReference type="EMBL" id="MFB9760252.1"/>
    </source>
</evidence>
<organism evidence="7 8">
    <name type="scientific">Ectobacillus funiculus</name>
    <dbReference type="NCBI Taxonomy" id="137993"/>
    <lineage>
        <taxon>Bacteria</taxon>
        <taxon>Bacillati</taxon>
        <taxon>Bacillota</taxon>
        <taxon>Bacilli</taxon>
        <taxon>Bacillales</taxon>
        <taxon>Bacillaceae</taxon>
        <taxon>Ectobacillus</taxon>
    </lineage>
</organism>
<dbReference type="Proteomes" id="UP001589609">
    <property type="component" value="Unassembled WGS sequence"/>
</dbReference>
<dbReference type="InterPro" id="IPR050768">
    <property type="entry name" value="UPF0353/GerABKA_families"/>
</dbReference>
<evidence type="ECO:0000256" key="2">
    <source>
        <dbReference type="ARBA" id="ARBA00005278"/>
    </source>
</evidence>
<dbReference type="PANTHER" id="PTHR22550">
    <property type="entry name" value="SPORE GERMINATION PROTEIN"/>
    <property type="match status" value="1"/>
</dbReference>
<evidence type="ECO:0000256" key="4">
    <source>
        <dbReference type="PIRNR" id="PIRNR005690"/>
    </source>
</evidence>
<evidence type="ECO:0000256" key="3">
    <source>
        <dbReference type="ARBA" id="ARBA00023136"/>
    </source>
</evidence>
<feature type="transmembrane region" description="Helical" evidence="6">
    <location>
        <begin position="354"/>
        <end position="372"/>
    </location>
</feature>
<sequence>MKKIRRLKGFISTSQKNKQEQSKDQERDALTGVLQDNFQWLKTKFDRSSDFSYREFEINSTHKAIILFLDGLVDMELVESNILTPLLANNKYVLQQSMPLIEGIEKVICSATVNKGKTLQEVVEHVLSGDTVLLVDGVNQSLFISEKSWEQRAVEEPATEAVIYGPREGFTENIRTNTSMIRRRLKTSQLKIESMKIGKLSQTEVVITYLDGIAEHSVVEEVRSRLKRINIDAIEDSGYIVELIEDNPYSVFPQVLQTERPDRVVGNLLEGKIGIMVNNTPFVLIVPLTFYQLMNATGDYYERFILSSAIRCLRYLFLLIALLFPSIYIAVTTFHQELLPTSLLFSVASARETVPFPAIVAALLMEISFEALREAGIRLPRPIGSAVSIVGALVIGQAAVQAGIIGAPLVIVVSITGIASFMFPSYSLTGAIRLLRFPMMILASILGMYGILVGIFFILIHLVRLRSFGVPYLSPISPFSLSGLKDIFIRAPWWAMIERPGDTGKRNPNRMRKFLRPRPPNRKN</sequence>
<comment type="subcellular location">
    <subcellularLocation>
        <location evidence="4">Cell membrane</location>
    </subcellularLocation>
    <subcellularLocation>
        <location evidence="1">Membrane</location>
        <topology evidence="1">Multi-pass membrane protein</topology>
    </subcellularLocation>
</comment>
<name>A0ABV5WIM7_9BACI</name>
<comment type="caution">
    <text evidence="7">The sequence shown here is derived from an EMBL/GenBank/DDBJ whole genome shotgun (WGS) entry which is preliminary data.</text>
</comment>
<feature type="transmembrane region" description="Helical" evidence="6">
    <location>
        <begin position="379"/>
        <end position="399"/>
    </location>
</feature>
<dbReference type="Pfam" id="PF03323">
    <property type="entry name" value="GerA"/>
    <property type="match status" value="1"/>
</dbReference>
<keyword evidence="6" id="KW-0812">Transmembrane</keyword>
<protein>
    <submittedName>
        <fullName evidence="7">Spore germination protein</fullName>
    </submittedName>
</protein>
<dbReference type="InterPro" id="IPR004995">
    <property type="entry name" value="Spore_Ger"/>
</dbReference>
<proteinExistence type="inferred from homology"/>